<feature type="region of interest" description="Disordered" evidence="1">
    <location>
        <begin position="1"/>
        <end position="41"/>
    </location>
</feature>
<evidence type="ECO:0000313" key="2">
    <source>
        <dbReference type="EMBL" id="VTR92445.1"/>
    </source>
</evidence>
<dbReference type="KEGG" id="gms:SOIL9_52690"/>
<name>A0A6P2CWA7_9BACT</name>
<protein>
    <submittedName>
        <fullName evidence="2">Uncharacterized protein</fullName>
    </submittedName>
</protein>
<dbReference type="RefSeq" id="WP_162667308.1">
    <property type="nucleotide sequence ID" value="NZ_LR593886.1"/>
</dbReference>
<sequence length="131" mass="13438">MLGPSQDGPGQGDRDPRRQTPACGNRDLRDEGNAPGTAKIVNGELTDVSTFDLGDGVPVGSHRVAIAASEDAAAAVTGNPGEAKQPKGNYMVGKSLIPTAYNDPSTSGLTAEIKSGENTVEFKLFSTGPKP</sequence>
<evidence type="ECO:0000313" key="3">
    <source>
        <dbReference type="Proteomes" id="UP000464178"/>
    </source>
</evidence>
<organism evidence="2 3">
    <name type="scientific">Gemmata massiliana</name>
    <dbReference type="NCBI Taxonomy" id="1210884"/>
    <lineage>
        <taxon>Bacteria</taxon>
        <taxon>Pseudomonadati</taxon>
        <taxon>Planctomycetota</taxon>
        <taxon>Planctomycetia</taxon>
        <taxon>Gemmatales</taxon>
        <taxon>Gemmataceae</taxon>
        <taxon>Gemmata</taxon>
    </lineage>
</organism>
<keyword evidence="3" id="KW-1185">Reference proteome</keyword>
<proteinExistence type="predicted"/>
<dbReference type="EMBL" id="LR593886">
    <property type="protein sequence ID" value="VTR92445.1"/>
    <property type="molecule type" value="Genomic_DNA"/>
</dbReference>
<reference evidence="2 3" key="1">
    <citation type="submission" date="2019-05" db="EMBL/GenBank/DDBJ databases">
        <authorList>
            <consortium name="Science for Life Laboratories"/>
        </authorList>
    </citation>
    <scope>NUCLEOTIDE SEQUENCE [LARGE SCALE GENOMIC DNA]</scope>
    <source>
        <strain evidence="2">Soil9</strain>
    </source>
</reference>
<dbReference type="Proteomes" id="UP000464178">
    <property type="component" value="Chromosome"/>
</dbReference>
<dbReference type="AlphaFoldDB" id="A0A6P2CWA7"/>
<accession>A0A6P2CWA7</accession>
<evidence type="ECO:0000256" key="1">
    <source>
        <dbReference type="SAM" id="MobiDB-lite"/>
    </source>
</evidence>
<gene>
    <name evidence="2" type="ORF">SOIL9_52690</name>
</gene>